<name>A0A7I9VJ22_9BACT</name>
<sequence>MLELRHRTLHGHDVAYRLEGEGPPILFVHGIAGTSATWLAPMRRLVASHRVLAPDLLGHGASAKPRGDYSLGAHASFLRDLLAALEIPHATVIGHSLGGGIAMQLSYQHPEVCDRLVLVASGGLGRDVSPLLRLLSLPGAEFLLPLLVPAFVRERGNALQAWLADQGVSSPRLAEMWQAYTSLGDAESRRAFVRELRSVVDHGGQVVSAQDRLHLTAERPPLIVWGARDPIIPVAHARAAHEAMPGSRLEIFEGAGHFPHAECPERFAALVSEFVAGAAPRAAELGPPAGAGGTS</sequence>
<evidence type="ECO:0000313" key="3">
    <source>
        <dbReference type="Proteomes" id="UP000503640"/>
    </source>
</evidence>
<dbReference type="PRINTS" id="PR00111">
    <property type="entry name" value="ABHYDROLASE"/>
</dbReference>
<keyword evidence="2" id="KW-0378">Hydrolase</keyword>
<dbReference type="AlphaFoldDB" id="A0A7I9VJ22"/>
<dbReference type="EMBL" id="BJTG01000002">
    <property type="protein sequence ID" value="GEJ56148.1"/>
    <property type="molecule type" value="Genomic_DNA"/>
</dbReference>
<dbReference type="PANTHER" id="PTHR43689:SF8">
    <property type="entry name" value="ALPHA_BETA-HYDROLASES SUPERFAMILY PROTEIN"/>
    <property type="match status" value="1"/>
</dbReference>
<protein>
    <submittedName>
        <fullName evidence="2">Hydrolase</fullName>
    </submittedName>
</protein>
<dbReference type="InterPro" id="IPR029058">
    <property type="entry name" value="AB_hydrolase_fold"/>
</dbReference>
<dbReference type="PANTHER" id="PTHR43689">
    <property type="entry name" value="HYDROLASE"/>
    <property type="match status" value="1"/>
</dbReference>
<dbReference type="InterPro" id="IPR000073">
    <property type="entry name" value="AB_hydrolase_1"/>
</dbReference>
<dbReference type="SUPFAM" id="SSF53474">
    <property type="entry name" value="alpha/beta-Hydrolases"/>
    <property type="match status" value="1"/>
</dbReference>
<comment type="caution">
    <text evidence="2">The sequence shown here is derived from an EMBL/GenBank/DDBJ whole genome shotgun (WGS) entry which is preliminary data.</text>
</comment>
<dbReference type="Pfam" id="PF00561">
    <property type="entry name" value="Abhydrolase_1"/>
    <property type="match status" value="1"/>
</dbReference>
<gene>
    <name evidence="2" type="ORF">AMYX_08890</name>
</gene>
<reference evidence="3" key="1">
    <citation type="journal article" date="2020" name="Appl. Environ. Microbiol.">
        <title>Diazotrophic Anaeromyxobacter Isolates from Soils.</title>
        <authorList>
            <person name="Masuda Y."/>
            <person name="Yamanaka H."/>
            <person name="Xu Z.X."/>
            <person name="Shiratori Y."/>
            <person name="Aono T."/>
            <person name="Amachi S."/>
            <person name="Senoo K."/>
            <person name="Itoh H."/>
        </authorList>
    </citation>
    <scope>NUCLEOTIDE SEQUENCE [LARGE SCALE GENOMIC DNA]</scope>
    <source>
        <strain evidence="3">R267</strain>
    </source>
</reference>
<dbReference type="Gene3D" id="3.40.50.1820">
    <property type="entry name" value="alpha/beta hydrolase"/>
    <property type="match status" value="1"/>
</dbReference>
<keyword evidence="3" id="KW-1185">Reference proteome</keyword>
<dbReference type="InterPro" id="IPR000639">
    <property type="entry name" value="Epox_hydrolase-like"/>
</dbReference>
<accession>A0A7I9VJ22</accession>
<feature type="domain" description="AB hydrolase-1" evidence="1">
    <location>
        <begin position="23"/>
        <end position="262"/>
    </location>
</feature>
<dbReference type="PRINTS" id="PR00412">
    <property type="entry name" value="EPOXHYDRLASE"/>
</dbReference>
<evidence type="ECO:0000259" key="1">
    <source>
        <dbReference type="Pfam" id="PF00561"/>
    </source>
</evidence>
<organism evidence="2 3">
    <name type="scientific">Anaeromyxobacter diazotrophicus</name>
    <dbReference type="NCBI Taxonomy" id="2590199"/>
    <lineage>
        <taxon>Bacteria</taxon>
        <taxon>Pseudomonadati</taxon>
        <taxon>Myxococcota</taxon>
        <taxon>Myxococcia</taxon>
        <taxon>Myxococcales</taxon>
        <taxon>Cystobacterineae</taxon>
        <taxon>Anaeromyxobacteraceae</taxon>
        <taxon>Anaeromyxobacter</taxon>
    </lineage>
</organism>
<dbReference type="RefSeq" id="WP_176063358.1">
    <property type="nucleotide sequence ID" value="NZ_BJTG01000002.1"/>
</dbReference>
<dbReference type="GO" id="GO:0016787">
    <property type="term" value="F:hydrolase activity"/>
    <property type="evidence" value="ECO:0007669"/>
    <property type="project" value="UniProtKB-KW"/>
</dbReference>
<dbReference type="Proteomes" id="UP000503640">
    <property type="component" value="Unassembled WGS sequence"/>
</dbReference>
<evidence type="ECO:0000313" key="2">
    <source>
        <dbReference type="EMBL" id="GEJ56148.1"/>
    </source>
</evidence>
<proteinExistence type="predicted"/>